<dbReference type="InterPro" id="IPR017938">
    <property type="entry name" value="Riboflavin_synthase-like_b-brl"/>
</dbReference>
<proteinExistence type="predicted"/>
<dbReference type="PANTHER" id="PTHR19384:SF10">
    <property type="entry name" value="NADPH-DEPENDENT DIFLAVIN OXIDOREDUCTASE 1"/>
    <property type="match status" value="1"/>
</dbReference>
<accession>A0A1J4ME90</accession>
<evidence type="ECO:0000256" key="2">
    <source>
        <dbReference type="ARBA" id="ARBA00001974"/>
    </source>
</evidence>
<evidence type="ECO:0000256" key="3">
    <source>
        <dbReference type="ARBA" id="ARBA00022630"/>
    </source>
</evidence>
<dbReference type="GO" id="GO:0050660">
    <property type="term" value="F:flavin adenine dinucleotide binding"/>
    <property type="evidence" value="ECO:0007669"/>
    <property type="project" value="TreeGrafter"/>
</dbReference>
<dbReference type="SUPFAM" id="SSF52343">
    <property type="entry name" value="Ferredoxin reductase-like, C-terminal NADP-linked domain"/>
    <property type="match status" value="1"/>
</dbReference>
<dbReference type="InterPro" id="IPR001094">
    <property type="entry name" value="Flavdoxin-like"/>
</dbReference>
<evidence type="ECO:0000313" key="9">
    <source>
        <dbReference type="EMBL" id="OII71340.1"/>
    </source>
</evidence>
<evidence type="ECO:0000256" key="7">
    <source>
        <dbReference type="ARBA" id="ARBA00023002"/>
    </source>
</evidence>
<dbReference type="GeneID" id="92366683"/>
<dbReference type="Proteomes" id="UP000186804">
    <property type="component" value="Unassembled WGS sequence"/>
</dbReference>
<dbReference type="SUPFAM" id="SSF52218">
    <property type="entry name" value="Flavoproteins"/>
    <property type="match status" value="1"/>
</dbReference>
<dbReference type="GO" id="GO:0016491">
    <property type="term" value="F:oxidoreductase activity"/>
    <property type="evidence" value="ECO:0007669"/>
    <property type="project" value="UniProtKB-KW"/>
</dbReference>
<dbReference type="Gene3D" id="3.40.50.360">
    <property type="match status" value="1"/>
</dbReference>
<comment type="cofactor">
    <cofactor evidence="2">
        <name>FAD</name>
        <dbReference type="ChEBI" id="CHEBI:57692"/>
    </cofactor>
</comment>
<dbReference type="InterPro" id="IPR029039">
    <property type="entry name" value="Flavoprotein-like_sf"/>
</dbReference>
<gene>
    <name evidence="9" type="ORF">cand_024990</name>
</gene>
<dbReference type="Gene3D" id="3.40.50.80">
    <property type="entry name" value="Nucleotide-binding domain of ferredoxin-NADP reductase (FNR) module"/>
    <property type="match status" value="1"/>
</dbReference>
<dbReference type="InterPro" id="IPR003097">
    <property type="entry name" value="CysJ-like_FAD-binding"/>
</dbReference>
<keyword evidence="3" id="KW-0285">Flavoprotein</keyword>
<dbReference type="PROSITE" id="PS50902">
    <property type="entry name" value="FLAVODOXIN_LIKE"/>
    <property type="match status" value="1"/>
</dbReference>
<sequence length="909" mass="105634">MDIDKRIGYKKENKAIDVHNTAASLEFYNDDLINTLELSTKASNGLQVYQKSIEQNNNTGTEEYINGKLDYTNLNEDISEYTVGNIDFPLEYQRTGESSNSKSNTKDIEFSTRTFSNTDDELLKYSGRYYRFGITKCPKRLWLVYASQTGKSEMISYEIREELWKVGVLTYPTSIDRFEDIFYSYFEDNSSDELFPPTIFVVSTTGQGEVPNSMRSFWQRLLYSNISQDKFKTFQFVIFGLGDRCFGNKFNLTARKLHHRLIQMGANELQPWGLGDESHDFGLLGEFDPWLENLAKFLYQENYRPNLDLPIRYLCEIVGESEYLETEKCLNEQKTFLNNYYKNISKPTICTTIKNSNFCISNRKRVVKNITLSTIDEENNFTYLTGSHAVIWPTNPPNIVKQLVGLLGQNLTCKTLIVIRENPEYFLCPCRDPDCKIISNKYMKCFADSSLSNLPLNCKMSLFTLFSRYLDIVGIPGRRFLWKCYDFAEDKLHKDRLFDMVQRTLDSKKDYSDYIRDEHRNYVEVLWDFNSVELPLNNLVSLLHLINPRYYSICNTPLWYRKDLWQYINTLYYIENDPLISSLITLRSSNISVFIPKKKIIHKDLSYIETLKVLFLNKFLNSKYTTNTIISSPISIYRKIMDKLAQICINYNTYERLLISLTLKPLTTQFIDLCVGIIEWKTAHNRKITGLCSGFLNNLIPYDTKLLVGIENQLLPIVSPMFIDLKIPLILIAPGIGISGIISIIQQRVLSIIINLQFNKLRTKDMEIAPCIIYLGFRYSDEDFPFINYIFEWCKDPYLNRWIIINIAYSKSSPTIENSIFCNLSNIGYIECGCYLQSLILKTDIKLLCKCINDGLVIVCGNAVIMPNEVRNTLSDCLVRNGDFDTLDEASIHLRKLITKGRYIEETWN</sequence>
<keyword evidence="10" id="KW-1185">Reference proteome</keyword>
<evidence type="ECO:0000256" key="4">
    <source>
        <dbReference type="ARBA" id="ARBA00022643"/>
    </source>
</evidence>
<comment type="cofactor">
    <cofactor evidence="1">
        <name>FMN</name>
        <dbReference type="ChEBI" id="CHEBI:58210"/>
    </cofactor>
</comment>
<keyword evidence="5" id="KW-0274">FAD</keyword>
<feature type="domain" description="Flavodoxin-like" evidence="8">
    <location>
        <begin position="141"/>
        <end position="295"/>
    </location>
</feature>
<dbReference type="PANTHER" id="PTHR19384">
    <property type="entry name" value="NITRIC OXIDE SYNTHASE-RELATED"/>
    <property type="match status" value="1"/>
</dbReference>
<dbReference type="Pfam" id="PF00258">
    <property type="entry name" value="Flavodoxin_1"/>
    <property type="match status" value="1"/>
</dbReference>
<dbReference type="SUPFAM" id="SSF63380">
    <property type="entry name" value="Riboflavin synthase domain-like"/>
    <property type="match status" value="2"/>
</dbReference>
<evidence type="ECO:0000256" key="5">
    <source>
        <dbReference type="ARBA" id="ARBA00022827"/>
    </source>
</evidence>
<organism evidence="9 10">
    <name type="scientific">Cryptosporidium andersoni</name>
    <dbReference type="NCBI Taxonomy" id="117008"/>
    <lineage>
        <taxon>Eukaryota</taxon>
        <taxon>Sar</taxon>
        <taxon>Alveolata</taxon>
        <taxon>Apicomplexa</taxon>
        <taxon>Conoidasida</taxon>
        <taxon>Coccidia</taxon>
        <taxon>Eucoccidiorida</taxon>
        <taxon>Eimeriorina</taxon>
        <taxon>Cryptosporidiidae</taxon>
        <taxon>Cryptosporidium</taxon>
    </lineage>
</organism>
<dbReference type="GO" id="GO:0005829">
    <property type="term" value="C:cytosol"/>
    <property type="evidence" value="ECO:0007669"/>
    <property type="project" value="TreeGrafter"/>
</dbReference>
<keyword evidence="7" id="KW-0560">Oxidoreductase</keyword>
<keyword evidence="4" id="KW-0288">FMN</keyword>
<protein>
    <submittedName>
        <fullName evidence="9">Flavodoxin family protein</fullName>
    </submittedName>
</protein>
<dbReference type="Pfam" id="PF00667">
    <property type="entry name" value="FAD_binding_1"/>
    <property type="match status" value="1"/>
</dbReference>
<reference evidence="9 10" key="1">
    <citation type="submission" date="2016-10" db="EMBL/GenBank/DDBJ databases">
        <title>Reductive evolution of mitochondrial metabolism and differential evolution of invasion-related proteins in Cryptosporidium.</title>
        <authorList>
            <person name="Liu S."/>
            <person name="Roellig D.M."/>
            <person name="Guo Y."/>
            <person name="Li N."/>
            <person name="Frace M.A."/>
            <person name="Tang K."/>
            <person name="Zhang L."/>
            <person name="Feng Y."/>
            <person name="Xiao L."/>
        </authorList>
    </citation>
    <scope>NUCLEOTIDE SEQUENCE [LARGE SCALE GENOMIC DNA]</scope>
    <source>
        <strain evidence="9">30847</strain>
    </source>
</reference>
<dbReference type="PRINTS" id="PR00369">
    <property type="entry name" value="FLAVODOXIN"/>
</dbReference>
<evidence type="ECO:0000256" key="6">
    <source>
        <dbReference type="ARBA" id="ARBA00022857"/>
    </source>
</evidence>
<dbReference type="InterPro" id="IPR008254">
    <property type="entry name" value="Flavodoxin/NO_synth"/>
</dbReference>
<name>A0A1J4ME90_9CRYT</name>
<dbReference type="Gene3D" id="1.20.990.10">
    <property type="entry name" value="NADPH-cytochrome p450 Reductase, Chain A, domain 3"/>
    <property type="match status" value="1"/>
</dbReference>
<dbReference type="OrthoDB" id="1856718at2759"/>
<dbReference type="InterPro" id="IPR023173">
    <property type="entry name" value="NADPH_Cyt_P450_Rdtase_alpha"/>
</dbReference>
<evidence type="ECO:0000313" key="10">
    <source>
        <dbReference type="Proteomes" id="UP000186804"/>
    </source>
</evidence>
<keyword evidence="6" id="KW-0521">NADP</keyword>
<dbReference type="VEuPathDB" id="CryptoDB:cand_024990"/>
<dbReference type="EMBL" id="LRBS01000123">
    <property type="protein sequence ID" value="OII71340.1"/>
    <property type="molecule type" value="Genomic_DNA"/>
</dbReference>
<dbReference type="GO" id="GO:0010181">
    <property type="term" value="F:FMN binding"/>
    <property type="evidence" value="ECO:0007669"/>
    <property type="project" value="InterPro"/>
</dbReference>
<dbReference type="RefSeq" id="XP_067066591.1">
    <property type="nucleotide sequence ID" value="XM_067212729.1"/>
</dbReference>
<evidence type="ECO:0000256" key="1">
    <source>
        <dbReference type="ARBA" id="ARBA00001917"/>
    </source>
</evidence>
<evidence type="ECO:0000259" key="8">
    <source>
        <dbReference type="PROSITE" id="PS50902"/>
    </source>
</evidence>
<comment type="caution">
    <text evidence="9">The sequence shown here is derived from an EMBL/GenBank/DDBJ whole genome shotgun (WGS) entry which is preliminary data.</text>
</comment>
<dbReference type="AlphaFoldDB" id="A0A1J4ME90"/>
<dbReference type="InterPro" id="IPR039261">
    <property type="entry name" value="FNR_nucleotide-bd"/>
</dbReference>